<dbReference type="Proteomes" id="UP000003082">
    <property type="component" value="Unassembled WGS sequence"/>
</dbReference>
<name>B9D088_CAMRE</name>
<dbReference type="eggNOG" id="ENOG5030TSH">
    <property type="taxonomic scope" value="Bacteria"/>
</dbReference>
<dbReference type="EMBL" id="ACFU01000005">
    <property type="protein sequence ID" value="EEF14642.1"/>
    <property type="molecule type" value="Genomic_DNA"/>
</dbReference>
<sequence length="53" mass="6132">MSYTSPYRFTFKFGVKFKAELVFFRCGKIPRFATWAAIFSAMKFDPLRVAALA</sequence>
<comment type="caution">
    <text evidence="1">The sequence shown here is derived from an EMBL/GenBank/DDBJ whole genome shotgun (WGS) entry which is preliminary data.</text>
</comment>
<proteinExistence type="predicted"/>
<evidence type="ECO:0000313" key="1">
    <source>
        <dbReference type="EMBL" id="EEF14642.1"/>
    </source>
</evidence>
<dbReference type="STRING" id="553218.CAMRE0001_1404"/>
<protein>
    <submittedName>
        <fullName evidence="1">Uncharacterized protein</fullName>
    </submittedName>
</protein>
<evidence type="ECO:0000313" key="2">
    <source>
        <dbReference type="Proteomes" id="UP000003082"/>
    </source>
</evidence>
<gene>
    <name evidence="1" type="ORF">CAMRE0001_1404</name>
</gene>
<organism evidence="1 2">
    <name type="scientific">Campylobacter rectus RM3267</name>
    <dbReference type="NCBI Taxonomy" id="553218"/>
    <lineage>
        <taxon>Bacteria</taxon>
        <taxon>Pseudomonadati</taxon>
        <taxon>Campylobacterota</taxon>
        <taxon>Epsilonproteobacteria</taxon>
        <taxon>Campylobacterales</taxon>
        <taxon>Campylobacteraceae</taxon>
        <taxon>Campylobacter</taxon>
    </lineage>
</organism>
<dbReference type="AlphaFoldDB" id="B9D088"/>
<reference evidence="1 2" key="1">
    <citation type="submission" date="2008-08" db="EMBL/GenBank/DDBJ databases">
        <authorList>
            <person name="Madupu R."/>
            <person name="Durkin A.S."/>
            <person name="Torralba M."/>
            <person name="Methe B."/>
            <person name="Sutton G.G."/>
            <person name="Strausberg R.L."/>
            <person name="Nelson K.E."/>
        </authorList>
    </citation>
    <scope>NUCLEOTIDE SEQUENCE [LARGE SCALE GENOMIC DNA]</scope>
    <source>
        <strain evidence="1 2">RM3267</strain>
    </source>
</reference>
<keyword evidence="2" id="KW-1185">Reference proteome</keyword>
<accession>B9D088</accession>